<dbReference type="Proteomes" id="UP000050920">
    <property type="component" value="Unassembled WGS sequence"/>
</dbReference>
<organism evidence="4 5">
    <name type="scientific">Lactiplantibacillus fabifermentans DSM 21115</name>
    <dbReference type="NCBI Taxonomy" id="1413187"/>
    <lineage>
        <taxon>Bacteria</taxon>
        <taxon>Bacillati</taxon>
        <taxon>Bacillota</taxon>
        <taxon>Bacilli</taxon>
        <taxon>Lactobacillales</taxon>
        <taxon>Lactobacillaceae</taxon>
        <taxon>Lactiplantibacillus</taxon>
    </lineage>
</organism>
<dbReference type="InterPro" id="IPR037284">
    <property type="entry name" value="SUF_FeS_clus_asmbl_SufBD_sf"/>
</dbReference>
<dbReference type="RefSeq" id="WP_024625053.1">
    <property type="nucleotide sequence ID" value="NZ_AYGX02000039.1"/>
</dbReference>
<feature type="domain" description="SUF system FeS cluster assembly SufBD core" evidence="2">
    <location>
        <begin position="152"/>
        <end position="378"/>
    </location>
</feature>
<dbReference type="Pfam" id="PF19295">
    <property type="entry name" value="SufBD_N"/>
    <property type="match status" value="1"/>
</dbReference>
<dbReference type="InterPro" id="IPR000825">
    <property type="entry name" value="SUF_FeS_clus_asmbl_SufBD_core"/>
</dbReference>
<dbReference type="SUPFAM" id="SSF101960">
    <property type="entry name" value="Stabilizer of iron transporter SufD"/>
    <property type="match status" value="1"/>
</dbReference>
<name>A0A0R2NS66_9LACO</name>
<comment type="similarity">
    <text evidence="1">Belongs to the iron-sulfur cluster assembly SufBD family.</text>
</comment>
<dbReference type="Pfam" id="PF01458">
    <property type="entry name" value="SUFBD_core"/>
    <property type="match status" value="1"/>
</dbReference>
<proteinExistence type="inferred from homology"/>
<evidence type="ECO:0000313" key="4">
    <source>
        <dbReference type="EMBL" id="KRO28520.1"/>
    </source>
</evidence>
<dbReference type="NCBIfam" id="TIGR01981">
    <property type="entry name" value="sufD"/>
    <property type="match status" value="1"/>
</dbReference>
<dbReference type="InterPro" id="IPR011542">
    <property type="entry name" value="SUF_FeS_clus_asmbl_SufD"/>
</dbReference>
<dbReference type="PANTHER" id="PTHR30508">
    <property type="entry name" value="FES CLUSTER ASSEMBLY PROTEIN SUF"/>
    <property type="match status" value="1"/>
</dbReference>
<evidence type="ECO:0000259" key="2">
    <source>
        <dbReference type="Pfam" id="PF01458"/>
    </source>
</evidence>
<dbReference type="EMBL" id="AYGX02000039">
    <property type="protein sequence ID" value="KRO28520.1"/>
    <property type="molecule type" value="Genomic_DNA"/>
</dbReference>
<dbReference type="PANTHER" id="PTHR30508:SF1">
    <property type="entry name" value="UPF0051 PROTEIN ABCI8, CHLOROPLASTIC-RELATED"/>
    <property type="match status" value="1"/>
</dbReference>
<reference evidence="4 5" key="1">
    <citation type="journal article" date="2015" name="Genome Announc.">
        <title>Expanding the biotechnology potential of lactobacilli through comparative genomics of 213 strains and associated genera.</title>
        <authorList>
            <person name="Sun Z."/>
            <person name="Harris H.M."/>
            <person name="McCann A."/>
            <person name="Guo C."/>
            <person name="Argimon S."/>
            <person name="Zhang W."/>
            <person name="Yang X."/>
            <person name="Jeffery I.B."/>
            <person name="Cooney J.C."/>
            <person name="Kagawa T.F."/>
            <person name="Liu W."/>
            <person name="Song Y."/>
            <person name="Salvetti E."/>
            <person name="Wrobel A."/>
            <person name="Rasinkangas P."/>
            <person name="Parkhill J."/>
            <person name="Rea M.C."/>
            <person name="O'Sullivan O."/>
            <person name="Ritari J."/>
            <person name="Douillard F.P."/>
            <person name="Paul Ross R."/>
            <person name="Yang R."/>
            <person name="Briner A.E."/>
            <person name="Felis G.E."/>
            <person name="de Vos W.M."/>
            <person name="Barrangou R."/>
            <person name="Klaenhammer T.R."/>
            <person name="Caufield P.W."/>
            <person name="Cui Y."/>
            <person name="Zhang H."/>
            <person name="O'Toole P.W."/>
        </authorList>
    </citation>
    <scope>NUCLEOTIDE SEQUENCE [LARGE SCALE GENOMIC DNA]</scope>
    <source>
        <strain evidence="4 5">DSM 21115</strain>
    </source>
</reference>
<evidence type="ECO:0000313" key="5">
    <source>
        <dbReference type="Proteomes" id="UP000050920"/>
    </source>
</evidence>
<accession>A0A0R2NS66</accession>
<evidence type="ECO:0000259" key="3">
    <source>
        <dbReference type="Pfam" id="PF19295"/>
    </source>
</evidence>
<dbReference type="InterPro" id="IPR055346">
    <property type="entry name" value="Fe-S_cluster_assembly_SufBD"/>
</dbReference>
<gene>
    <name evidence="4" type="ORF">DY78_GL002296</name>
</gene>
<sequence>MTIKQVPDWFTKRQAAAAKAAASLPMPTFERFDFHRWALDTVAEVPADTTAVPTDLGDQNVVTFGDQTVHVQLSAAMQAQGVIVEDLQTALTAHSDLVEKYLMTTAVKYDEDRLTAFNLAHLNHGLLIYVPANVQVDETLQVLMVQNSLTTTNYFGHVLVIADRSSSVKILQQLETRGDQANHFHLITEVLALENSHIEFTGLDLLHQNTTAYLNRRGYLADDAKIDWALGVFNNGQTIADFDSDLRGKGSDSEVNVVALSGGKQRQCIDTRVTNFAPHSTGNIAQRGVILGSSELVFNGIGQIIKGAHGARANQENRVLMLSDKAHGDANPILLIDENDVLAGHAASVGRVDEHQMYYLMSRGISKPVAQRLVIRGFLGDVLVKLPSEQLRDRMIAVIEGKLKNELAN</sequence>
<feature type="domain" description="SUF system FeS cluster assembly SufBD N-terminal" evidence="3">
    <location>
        <begin position="58"/>
        <end position="142"/>
    </location>
</feature>
<keyword evidence="5" id="KW-1185">Reference proteome</keyword>
<dbReference type="GO" id="GO:0016226">
    <property type="term" value="P:iron-sulfur cluster assembly"/>
    <property type="evidence" value="ECO:0007669"/>
    <property type="project" value="InterPro"/>
</dbReference>
<comment type="caution">
    <text evidence="4">The sequence shown here is derived from an EMBL/GenBank/DDBJ whole genome shotgun (WGS) entry which is preliminary data.</text>
</comment>
<protein>
    <submittedName>
        <fullName evidence="4">SufD protein</fullName>
    </submittedName>
</protein>
<evidence type="ECO:0000256" key="1">
    <source>
        <dbReference type="ARBA" id="ARBA00043967"/>
    </source>
</evidence>
<dbReference type="AlphaFoldDB" id="A0A0R2NS66"/>
<dbReference type="InterPro" id="IPR045595">
    <property type="entry name" value="SufBD_N"/>
</dbReference>